<dbReference type="EMBL" id="AP025226">
    <property type="protein sequence ID" value="BDB97986.1"/>
    <property type="molecule type" value="Genomic_DNA"/>
</dbReference>
<dbReference type="SUPFAM" id="SSF51735">
    <property type="entry name" value="NAD(P)-binding Rossmann-fold domains"/>
    <property type="match status" value="1"/>
</dbReference>
<dbReference type="RefSeq" id="WP_229571939.1">
    <property type="nucleotide sequence ID" value="NZ_AP025226.1"/>
</dbReference>
<name>A0AAQ4CQA5_9CREN</name>
<reference evidence="2 3" key="1">
    <citation type="journal article" date="2022" name="Microbiol. Resour. Announc.">
        <title>Complete Genome Sequence of the Hyperthermophilic and Acidophilic Archaeon Saccharolobus caldissimus Strain HS-3T.</title>
        <authorList>
            <person name="Sakai H.D."/>
            <person name="Kurosawa N."/>
        </authorList>
    </citation>
    <scope>NUCLEOTIDE SEQUENCE [LARGE SCALE GENOMIC DNA]</scope>
    <source>
        <strain evidence="2 3">JCM32116</strain>
    </source>
</reference>
<dbReference type="AlphaFoldDB" id="A0AAQ4CQA5"/>
<dbReference type="InterPro" id="IPR003781">
    <property type="entry name" value="CoA-bd"/>
</dbReference>
<evidence type="ECO:0000313" key="2">
    <source>
        <dbReference type="EMBL" id="BDB97986.1"/>
    </source>
</evidence>
<dbReference type="SMART" id="SM00881">
    <property type="entry name" value="CoA_binding"/>
    <property type="match status" value="1"/>
</dbReference>
<dbReference type="InterPro" id="IPR036291">
    <property type="entry name" value="NAD(P)-bd_dom_sf"/>
</dbReference>
<sequence length="156" mass="17683">MTQVDEEKLIKEILVKYKNIATVGFSKDPSKPAFQVPKFLIDHGYNVIPVNPSATEILGRKSYPSILDVPEKVEIVEIFRPSNEVPKIVDQVLERVKKVGDVKVIWMQEGIRNDEAAEKARKAGLIVIQDRCMYKEYMKKILNIDNPPSVSSLKSS</sequence>
<evidence type="ECO:0000313" key="3">
    <source>
        <dbReference type="Proteomes" id="UP001319921"/>
    </source>
</evidence>
<evidence type="ECO:0000259" key="1">
    <source>
        <dbReference type="SMART" id="SM00881"/>
    </source>
</evidence>
<proteinExistence type="predicted"/>
<keyword evidence="3" id="KW-1185">Reference proteome</keyword>
<dbReference type="PANTHER" id="PTHR33303">
    <property type="entry name" value="CYTOPLASMIC PROTEIN-RELATED"/>
    <property type="match status" value="1"/>
</dbReference>
<protein>
    <submittedName>
        <fullName evidence="2">CoA-binding protein</fullName>
    </submittedName>
</protein>
<dbReference type="PANTHER" id="PTHR33303:SF2">
    <property type="entry name" value="COA-BINDING DOMAIN-CONTAINING PROTEIN"/>
    <property type="match status" value="1"/>
</dbReference>
<dbReference type="Proteomes" id="UP001319921">
    <property type="component" value="Chromosome"/>
</dbReference>
<dbReference type="KEGG" id="scas:SACC_10030"/>
<accession>A0AAQ4CQA5</accession>
<organism evidence="2 3">
    <name type="scientific">Saccharolobus caldissimus</name>
    <dbReference type="NCBI Taxonomy" id="1702097"/>
    <lineage>
        <taxon>Archaea</taxon>
        <taxon>Thermoproteota</taxon>
        <taxon>Thermoprotei</taxon>
        <taxon>Sulfolobales</taxon>
        <taxon>Sulfolobaceae</taxon>
        <taxon>Saccharolobus</taxon>
    </lineage>
</organism>
<feature type="domain" description="CoA-binding" evidence="1">
    <location>
        <begin position="14"/>
        <end position="111"/>
    </location>
</feature>
<dbReference type="GeneID" id="68865748"/>
<dbReference type="Gene3D" id="3.40.50.720">
    <property type="entry name" value="NAD(P)-binding Rossmann-like Domain"/>
    <property type="match status" value="1"/>
</dbReference>
<gene>
    <name evidence="2" type="ORF">SACC_10030</name>
</gene>
<dbReference type="Pfam" id="PF13380">
    <property type="entry name" value="CoA_binding_2"/>
    <property type="match status" value="1"/>
</dbReference>